<comment type="caution">
    <text evidence="14">The sequence shown here is derived from an EMBL/GenBank/DDBJ whole genome shotgun (WGS) entry which is preliminary data.</text>
</comment>
<organism evidence="14 15">
    <name type="scientific">Blastomyces percursus</name>
    <dbReference type="NCBI Taxonomy" id="1658174"/>
    <lineage>
        <taxon>Eukaryota</taxon>
        <taxon>Fungi</taxon>
        <taxon>Dikarya</taxon>
        <taxon>Ascomycota</taxon>
        <taxon>Pezizomycotina</taxon>
        <taxon>Eurotiomycetes</taxon>
        <taxon>Eurotiomycetidae</taxon>
        <taxon>Onygenales</taxon>
        <taxon>Ajellomycetaceae</taxon>
        <taxon>Blastomyces</taxon>
    </lineage>
</organism>
<dbReference type="FunFam" id="2.40.240.10:FF:000004">
    <property type="entry name" value="Glutamyl-tRNA synthetase, cytoplasmic"/>
    <property type="match status" value="1"/>
</dbReference>
<dbReference type="Pfam" id="PF03950">
    <property type="entry name" value="tRNA-synt_1c_C"/>
    <property type="match status" value="1"/>
</dbReference>
<comment type="catalytic activity">
    <reaction evidence="11">
        <text>tRNA(Glu) + L-glutamate + ATP = L-glutamyl-tRNA(Glu) + AMP + diphosphate</text>
        <dbReference type="Rhea" id="RHEA:23540"/>
        <dbReference type="Rhea" id="RHEA-COMP:9663"/>
        <dbReference type="Rhea" id="RHEA-COMP:9680"/>
        <dbReference type="ChEBI" id="CHEBI:29985"/>
        <dbReference type="ChEBI" id="CHEBI:30616"/>
        <dbReference type="ChEBI" id="CHEBI:33019"/>
        <dbReference type="ChEBI" id="CHEBI:78442"/>
        <dbReference type="ChEBI" id="CHEBI:78520"/>
        <dbReference type="ChEBI" id="CHEBI:456215"/>
        <dbReference type="EC" id="6.1.1.17"/>
    </reaction>
</comment>
<keyword evidence="8" id="KW-0648">Protein biosynthesis</keyword>
<feature type="domain" description="Glutamyl/glutaminyl-tRNA synthetase class Ib anti-codon binding" evidence="12">
    <location>
        <begin position="50"/>
        <end position="127"/>
    </location>
</feature>
<dbReference type="Pfam" id="PF20974">
    <property type="entry name" value="tRNA-synt_1c_C2"/>
    <property type="match status" value="1"/>
</dbReference>
<comment type="subcellular location">
    <subcellularLocation>
        <location evidence="1">Cytoplasm</location>
    </subcellularLocation>
</comment>
<dbReference type="GO" id="GO:0004818">
    <property type="term" value="F:glutamate-tRNA ligase activity"/>
    <property type="evidence" value="ECO:0007669"/>
    <property type="project" value="UniProtKB-EC"/>
</dbReference>
<dbReference type="InterPro" id="IPR050132">
    <property type="entry name" value="Gln/Glu-tRNA_Ligase"/>
</dbReference>
<dbReference type="InterPro" id="IPR049437">
    <property type="entry name" value="tRNA-synt_1c_C2"/>
</dbReference>
<dbReference type="GO" id="GO:0006424">
    <property type="term" value="P:glutamyl-tRNA aminoacylation"/>
    <property type="evidence" value="ECO:0007669"/>
    <property type="project" value="TreeGrafter"/>
</dbReference>
<keyword evidence="15" id="KW-1185">Reference proteome</keyword>
<dbReference type="EMBL" id="LGTZ01000402">
    <property type="protein sequence ID" value="OJD25271.1"/>
    <property type="molecule type" value="Genomic_DNA"/>
</dbReference>
<evidence type="ECO:0000259" key="13">
    <source>
        <dbReference type="Pfam" id="PF20974"/>
    </source>
</evidence>
<proteinExistence type="inferred from homology"/>
<dbReference type="SUPFAM" id="SSF50715">
    <property type="entry name" value="Ribosomal protein L25-like"/>
    <property type="match status" value="1"/>
</dbReference>
<evidence type="ECO:0000313" key="14">
    <source>
        <dbReference type="EMBL" id="OJD25271.1"/>
    </source>
</evidence>
<keyword evidence="9" id="KW-0030">Aminoacyl-tRNA synthetase</keyword>
<dbReference type="EC" id="6.1.1.17" evidence="3"/>
<dbReference type="InterPro" id="IPR020056">
    <property type="entry name" value="Rbsml_bL25/Gln-tRNA_synth_N"/>
</dbReference>
<keyword evidence="4" id="KW-0963">Cytoplasm</keyword>
<accession>A0A1J9R9S8</accession>
<evidence type="ECO:0000256" key="2">
    <source>
        <dbReference type="ARBA" id="ARBA00008927"/>
    </source>
</evidence>
<dbReference type="GO" id="GO:0017102">
    <property type="term" value="C:methionyl glutamyl tRNA synthetase complex"/>
    <property type="evidence" value="ECO:0007669"/>
    <property type="project" value="TreeGrafter"/>
</dbReference>
<dbReference type="GO" id="GO:0005524">
    <property type="term" value="F:ATP binding"/>
    <property type="evidence" value="ECO:0007669"/>
    <property type="project" value="UniProtKB-KW"/>
</dbReference>
<keyword evidence="7" id="KW-0067">ATP-binding</keyword>
<evidence type="ECO:0000256" key="6">
    <source>
        <dbReference type="ARBA" id="ARBA00022741"/>
    </source>
</evidence>
<evidence type="ECO:0000256" key="8">
    <source>
        <dbReference type="ARBA" id="ARBA00022917"/>
    </source>
</evidence>
<evidence type="ECO:0000256" key="7">
    <source>
        <dbReference type="ARBA" id="ARBA00022840"/>
    </source>
</evidence>
<evidence type="ECO:0000256" key="4">
    <source>
        <dbReference type="ARBA" id="ARBA00022490"/>
    </source>
</evidence>
<evidence type="ECO:0000256" key="11">
    <source>
        <dbReference type="ARBA" id="ARBA00048351"/>
    </source>
</evidence>
<dbReference type="InterPro" id="IPR020059">
    <property type="entry name" value="Glu/Gln-tRNA-synth_Ib_codon-bd"/>
</dbReference>
<dbReference type="GO" id="GO:0005829">
    <property type="term" value="C:cytosol"/>
    <property type="evidence" value="ECO:0007669"/>
    <property type="project" value="TreeGrafter"/>
</dbReference>
<dbReference type="VEuPathDB" id="FungiDB:ACJ73_03358"/>
<dbReference type="InterPro" id="IPR020061">
    <property type="entry name" value="Glu_tRNA_lig_a-bdl"/>
</dbReference>
<evidence type="ECO:0000256" key="9">
    <source>
        <dbReference type="ARBA" id="ARBA00023146"/>
    </source>
</evidence>
<dbReference type="OrthoDB" id="10250478at2759"/>
<sequence>MPTVRRIRRRGMAIPALCELILKQGPSRNVVNLDWTSLWTTNNKFIDPIAPRFTAIFKENIVVAAVHGASTAAVLEDRPKHAKNPSLDTKRVVYSSNLYFDQGDAALFKENEEITLMNWENGIISTWLGDVKRTEKKVTWLCMDQPLVPVELVDFEHVITKEKLEKNENILPYINWKSEFRSHGWADCNVSELAKDDIIQFERKGYYCVDRAYHDGLPAVLFNIPTGKTN</sequence>
<evidence type="ECO:0000256" key="10">
    <source>
        <dbReference type="ARBA" id="ARBA00030865"/>
    </source>
</evidence>
<keyword evidence="6" id="KW-0547">Nucleotide-binding</keyword>
<evidence type="ECO:0000256" key="3">
    <source>
        <dbReference type="ARBA" id="ARBA00012835"/>
    </source>
</evidence>
<keyword evidence="5" id="KW-0436">Ligase</keyword>
<dbReference type="PANTHER" id="PTHR43097">
    <property type="entry name" value="GLUTAMINE-TRNA LIGASE"/>
    <property type="match status" value="1"/>
</dbReference>
<protein>
    <recommendedName>
        <fullName evidence="3">glutamate--tRNA ligase</fullName>
        <ecNumber evidence="3">6.1.1.17</ecNumber>
    </recommendedName>
    <alternativeName>
        <fullName evidence="10">Glutamyl-tRNA synthetase</fullName>
    </alternativeName>
</protein>
<name>A0A1J9R9S8_9EURO</name>
<dbReference type="AlphaFoldDB" id="A0A1J9R9S8"/>
<dbReference type="Gene3D" id="1.10.1160.10">
    <property type="entry name" value="Glutamyl-trna Synthetase, Domain 2"/>
    <property type="match status" value="1"/>
</dbReference>
<comment type="similarity">
    <text evidence="2">Belongs to the class-I aminoacyl-tRNA synthetase family. Glutamate--tRNA ligase type 2 subfamily.</text>
</comment>
<feature type="domain" description="tRNA synthetases class I (E and Q) anti-codon binding" evidence="13">
    <location>
        <begin position="137"/>
        <end position="210"/>
    </location>
</feature>
<evidence type="ECO:0000313" key="15">
    <source>
        <dbReference type="Proteomes" id="UP000242791"/>
    </source>
</evidence>
<dbReference type="Proteomes" id="UP000242791">
    <property type="component" value="Unassembled WGS sequence"/>
</dbReference>
<evidence type="ECO:0000256" key="1">
    <source>
        <dbReference type="ARBA" id="ARBA00004496"/>
    </source>
</evidence>
<gene>
    <name evidence="14" type="ORF">ACJ73_03358</name>
</gene>
<dbReference type="PANTHER" id="PTHR43097:SF5">
    <property type="entry name" value="GLUTAMATE--TRNA LIGASE"/>
    <property type="match status" value="1"/>
</dbReference>
<dbReference type="InterPro" id="IPR011035">
    <property type="entry name" value="Ribosomal_bL25/Gln-tRNA_synth"/>
</dbReference>
<dbReference type="STRING" id="1658174.A0A1J9R9S8"/>
<reference evidence="14 15" key="1">
    <citation type="submission" date="2015-08" db="EMBL/GenBank/DDBJ databases">
        <title>Emmonsia species relationships and genome sequence.</title>
        <authorList>
            <person name="Cuomo C.A."/>
            <person name="Schwartz I.S."/>
            <person name="Kenyon C."/>
            <person name="De Hoog G.S."/>
            <person name="Govender N.P."/>
            <person name="Botha A."/>
            <person name="Moreno L."/>
            <person name="De Vries M."/>
            <person name="Munoz J.F."/>
            <person name="Stielow J.B."/>
        </authorList>
    </citation>
    <scope>NUCLEOTIDE SEQUENCE [LARGE SCALE GENOMIC DNA]</scope>
    <source>
        <strain evidence="14 15">EI222</strain>
    </source>
</reference>
<evidence type="ECO:0000256" key="5">
    <source>
        <dbReference type="ARBA" id="ARBA00022598"/>
    </source>
</evidence>
<dbReference type="Gene3D" id="2.40.240.10">
    <property type="entry name" value="Ribosomal Protein L25, Chain P"/>
    <property type="match status" value="1"/>
</dbReference>
<evidence type="ECO:0000259" key="12">
    <source>
        <dbReference type="Pfam" id="PF03950"/>
    </source>
</evidence>